<comment type="subcellular location">
    <subcellularLocation>
        <location evidence="1">Cell membrane</location>
        <topology evidence="1">Multi-pass membrane protein</topology>
    </subcellularLocation>
</comment>
<keyword evidence="5 6" id="KW-0472">Membrane</keyword>
<keyword evidence="3 6" id="KW-0812">Transmembrane</keyword>
<feature type="transmembrane region" description="Helical" evidence="6">
    <location>
        <begin position="120"/>
        <end position="143"/>
    </location>
</feature>
<dbReference type="EMBL" id="PCXL01000011">
    <property type="protein sequence ID" value="PIR38193.1"/>
    <property type="molecule type" value="Genomic_DNA"/>
</dbReference>
<feature type="transmembrane region" description="Helical" evidence="6">
    <location>
        <begin position="150"/>
        <end position="169"/>
    </location>
</feature>
<evidence type="ECO:0000256" key="4">
    <source>
        <dbReference type="ARBA" id="ARBA00022989"/>
    </source>
</evidence>
<dbReference type="Proteomes" id="UP000231333">
    <property type="component" value="Unassembled WGS sequence"/>
</dbReference>
<dbReference type="InterPro" id="IPR032816">
    <property type="entry name" value="VTT_dom"/>
</dbReference>
<evidence type="ECO:0000259" key="7">
    <source>
        <dbReference type="Pfam" id="PF09335"/>
    </source>
</evidence>
<evidence type="ECO:0000313" key="9">
    <source>
        <dbReference type="Proteomes" id="UP000231333"/>
    </source>
</evidence>
<accession>A0A2H0QV88</accession>
<name>A0A2H0QV88_9BACT</name>
<evidence type="ECO:0000256" key="6">
    <source>
        <dbReference type="SAM" id="Phobius"/>
    </source>
</evidence>
<dbReference type="PANTHER" id="PTHR42709:SF6">
    <property type="entry name" value="UNDECAPRENYL PHOSPHATE TRANSPORTER A"/>
    <property type="match status" value="1"/>
</dbReference>
<evidence type="ECO:0000256" key="5">
    <source>
        <dbReference type="ARBA" id="ARBA00023136"/>
    </source>
</evidence>
<protein>
    <recommendedName>
        <fullName evidence="7">VTT domain-containing protein</fullName>
    </recommendedName>
</protein>
<organism evidence="8 9">
    <name type="scientific">Candidatus Zambryskibacteria bacterium CG10_big_fil_rev_8_21_14_0_10_42_12</name>
    <dbReference type="NCBI Taxonomy" id="1975115"/>
    <lineage>
        <taxon>Bacteria</taxon>
        <taxon>Candidatus Zambryskiibacteriota</taxon>
    </lineage>
</organism>
<sequence length="218" mass="23601">MLESILHFLTETVLPLGPFGVFVASLIEEIIAPIPSALVMLGSGFLFVDGSVALQSILRLVTHVAIPVALGVAIGSLVVYSIARYAGTALLLKWGTIFGISESDVEKAHAYFKDSKRDDVAVFVARVIPVVPAVVIAVGAGLIEMPVVRYLVISVLGTFIRALILGAIGWQVGSVYTEYAMVIARWEKVIWVMIGAILIYGIVRLYQRKQKNQSYGNI</sequence>
<feature type="transmembrane region" description="Helical" evidence="6">
    <location>
        <begin position="189"/>
        <end position="206"/>
    </location>
</feature>
<evidence type="ECO:0000313" key="8">
    <source>
        <dbReference type="EMBL" id="PIR38193.1"/>
    </source>
</evidence>
<evidence type="ECO:0000256" key="1">
    <source>
        <dbReference type="ARBA" id="ARBA00004651"/>
    </source>
</evidence>
<dbReference type="GO" id="GO:0005886">
    <property type="term" value="C:plasma membrane"/>
    <property type="evidence" value="ECO:0007669"/>
    <property type="project" value="UniProtKB-SubCell"/>
</dbReference>
<comment type="caution">
    <text evidence="8">The sequence shown here is derived from an EMBL/GenBank/DDBJ whole genome shotgun (WGS) entry which is preliminary data.</text>
</comment>
<feature type="transmembrane region" description="Helical" evidence="6">
    <location>
        <begin position="60"/>
        <end position="83"/>
    </location>
</feature>
<evidence type="ECO:0000256" key="2">
    <source>
        <dbReference type="ARBA" id="ARBA00022475"/>
    </source>
</evidence>
<reference evidence="8 9" key="1">
    <citation type="submission" date="2017-09" db="EMBL/GenBank/DDBJ databases">
        <title>Depth-based differentiation of microbial function through sediment-hosted aquifers and enrichment of novel symbionts in the deep terrestrial subsurface.</title>
        <authorList>
            <person name="Probst A.J."/>
            <person name="Ladd B."/>
            <person name="Jarett J.K."/>
            <person name="Geller-Mcgrath D.E."/>
            <person name="Sieber C.M."/>
            <person name="Emerson J.B."/>
            <person name="Anantharaman K."/>
            <person name="Thomas B.C."/>
            <person name="Malmstrom R."/>
            <person name="Stieglmeier M."/>
            <person name="Klingl A."/>
            <person name="Woyke T."/>
            <person name="Ryan C.M."/>
            <person name="Banfield J.F."/>
        </authorList>
    </citation>
    <scope>NUCLEOTIDE SEQUENCE [LARGE SCALE GENOMIC DNA]</scope>
    <source>
        <strain evidence="8">CG10_big_fil_rev_8_21_14_0_10_42_12</strain>
    </source>
</reference>
<evidence type="ECO:0000256" key="3">
    <source>
        <dbReference type="ARBA" id="ARBA00022692"/>
    </source>
</evidence>
<dbReference type="Pfam" id="PF09335">
    <property type="entry name" value="VTT_dom"/>
    <property type="match status" value="1"/>
</dbReference>
<keyword evidence="4 6" id="KW-1133">Transmembrane helix</keyword>
<dbReference type="InterPro" id="IPR051311">
    <property type="entry name" value="DedA_domain"/>
</dbReference>
<feature type="domain" description="VTT" evidence="7">
    <location>
        <begin position="34"/>
        <end position="170"/>
    </location>
</feature>
<keyword evidence="2" id="KW-1003">Cell membrane</keyword>
<dbReference type="PANTHER" id="PTHR42709">
    <property type="entry name" value="ALKALINE PHOSPHATASE LIKE PROTEIN"/>
    <property type="match status" value="1"/>
</dbReference>
<gene>
    <name evidence="8" type="ORF">COV34_01065</name>
</gene>
<dbReference type="AlphaFoldDB" id="A0A2H0QV88"/>
<proteinExistence type="predicted"/>
<feature type="transmembrane region" description="Helical" evidence="6">
    <location>
        <begin position="20"/>
        <end position="48"/>
    </location>
</feature>